<keyword evidence="2" id="KW-1185">Reference proteome</keyword>
<protein>
    <recommendedName>
        <fullName evidence="3">Type II secretion system protein GspE N-terminal domain-containing protein</fullName>
    </recommendedName>
</protein>
<accession>A0A081N3H0</accession>
<sequence>MDNVNRAEAYHKSRLGRILLKRGYVSEAQLQKAAELQQQTGQKLGEVLLVMRDISRFQLRRALSNQTRIRFASSLAIALLQPLQVLAGLQSEDDSDEAVQGTDQLTRLIAPLINSLTTADGFQALEYDPNEARAEIRADGSIRLRIPCSLGELRFEHLRIRASATQDYETLSIADVDLSKAKFSVRAVRK</sequence>
<comment type="caution">
    <text evidence="1">The sequence shown here is derived from an EMBL/GenBank/DDBJ whole genome shotgun (WGS) entry which is preliminary data.</text>
</comment>
<proteinExistence type="predicted"/>
<evidence type="ECO:0000313" key="1">
    <source>
        <dbReference type="EMBL" id="KEQ12993.1"/>
    </source>
</evidence>
<reference evidence="1 2" key="1">
    <citation type="submission" date="2014-06" db="EMBL/GenBank/DDBJ databases">
        <title>Whole Genome Sequences of Three Symbiotic Endozoicomonas Bacteria.</title>
        <authorList>
            <person name="Neave M.J."/>
            <person name="Apprill A."/>
            <person name="Voolstra C.R."/>
        </authorList>
    </citation>
    <scope>NUCLEOTIDE SEQUENCE [LARGE SCALE GENOMIC DNA]</scope>
    <source>
        <strain evidence="1 2">LMG 24815</strain>
    </source>
</reference>
<name>A0A081N3H0_9GAMM</name>
<evidence type="ECO:0000313" key="2">
    <source>
        <dbReference type="Proteomes" id="UP000028006"/>
    </source>
</evidence>
<dbReference type="SUPFAM" id="SSF160246">
    <property type="entry name" value="EspE N-terminal domain-like"/>
    <property type="match status" value="1"/>
</dbReference>
<organism evidence="1 2">
    <name type="scientific">Endozoicomonas montiporae</name>
    <dbReference type="NCBI Taxonomy" id="1027273"/>
    <lineage>
        <taxon>Bacteria</taxon>
        <taxon>Pseudomonadati</taxon>
        <taxon>Pseudomonadota</taxon>
        <taxon>Gammaproteobacteria</taxon>
        <taxon>Oceanospirillales</taxon>
        <taxon>Endozoicomonadaceae</taxon>
        <taxon>Endozoicomonas</taxon>
    </lineage>
</organism>
<dbReference type="EMBL" id="JOKG01000004">
    <property type="protein sequence ID" value="KEQ12993.1"/>
    <property type="molecule type" value="Genomic_DNA"/>
</dbReference>
<dbReference type="InterPro" id="IPR037257">
    <property type="entry name" value="T2SS_E_N_sf"/>
</dbReference>
<dbReference type="Proteomes" id="UP000028006">
    <property type="component" value="Unassembled WGS sequence"/>
</dbReference>
<dbReference type="RefSeq" id="WP_034878469.1">
    <property type="nucleotide sequence ID" value="NZ_JOKG01000004.1"/>
</dbReference>
<dbReference type="eggNOG" id="ENOG5032T2X">
    <property type="taxonomic scope" value="Bacteria"/>
</dbReference>
<dbReference type="AlphaFoldDB" id="A0A081N3H0"/>
<evidence type="ECO:0008006" key="3">
    <source>
        <dbReference type="Google" id="ProtNLM"/>
    </source>
</evidence>
<gene>
    <name evidence="1" type="ORF">GZ77_21475</name>
</gene>